<comment type="similarity">
    <text evidence="1">Belongs to the plant acyltransferase family.</text>
</comment>
<name>A0A835M970_9MAGN</name>
<gene>
    <name evidence="4" type="ORF">IFM89_022712</name>
</gene>
<dbReference type="InterPro" id="IPR023213">
    <property type="entry name" value="CAT-like_dom_sf"/>
</dbReference>
<reference evidence="4 5" key="1">
    <citation type="submission" date="2020-10" db="EMBL/GenBank/DDBJ databases">
        <title>The Coptis chinensis genome and diversification of protoberbering-type alkaloids.</title>
        <authorList>
            <person name="Wang B."/>
            <person name="Shu S."/>
            <person name="Song C."/>
            <person name="Liu Y."/>
        </authorList>
    </citation>
    <scope>NUCLEOTIDE SEQUENCE [LARGE SCALE GENOMIC DNA]</scope>
    <source>
        <strain evidence="4">HL-2020</strain>
        <tissue evidence="4">Leaf</tissue>
    </source>
</reference>
<evidence type="ECO:0008006" key="6">
    <source>
        <dbReference type="Google" id="ProtNLM"/>
    </source>
</evidence>
<dbReference type="InterPro" id="IPR051283">
    <property type="entry name" value="Sec_Metabolite_Acyltrans"/>
</dbReference>
<dbReference type="PANTHER" id="PTHR31896:SF76">
    <property type="entry name" value="BAHD ACYLTRANSFERASE DCR"/>
    <property type="match status" value="1"/>
</dbReference>
<dbReference type="FunFam" id="3.30.559.10:FF:000008">
    <property type="entry name" value="Tryptamine hydroxycinnamoyl transferase"/>
    <property type="match status" value="1"/>
</dbReference>
<dbReference type="Gene3D" id="3.30.559.10">
    <property type="entry name" value="Chloramphenicol acetyltransferase-like domain"/>
    <property type="match status" value="2"/>
</dbReference>
<keyword evidence="2" id="KW-0808">Transferase</keyword>
<dbReference type="Pfam" id="PF02458">
    <property type="entry name" value="Transferase"/>
    <property type="match status" value="1"/>
</dbReference>
<comment type="caution">
    <text evidence="4">The sequence shown here is derived from an EMBL/GenBank/DDBJ whole genome shotgun (WGS) entry which is preliminary data.</text>
</comment>
<evidence type="ECO:0000256" key="2">
    <source>
        <dbReference type="ARBA" id="ARBA00022679"/>
    </source>
</evidence>
<organism evidence="4 5">
    <name type="scientific">Coptis chinensis</name>
    <dbReference type="NCBI Taxonomy" id="261450"/>
    <lineage>
        <taxon>Eukaryota</taxon>
        <taxon>Viridiplantae</taxon>
        <taxon>Streptophyta</taxon>
        <taxon>Embryophyta</taxon>
        <taxon>Tracheophyta</taxon>
        <taxon>Spermatophyta</taxon>
        <taxon>Magnoliopsida</taxon>
        <taxon>Ranunculales</taxon>
        <taxon>Ranunculaceae</taxon>
        <taxon>Coptidoideae</taxon>
        <taxon>Coptis</taxon>
    </lineage>
</organism>
<dbReference type="PANTHER" id="PTHR31896">
    <property type="entry name" value="FAMILY REGULATORY PROTEIN, PUTATIVE (AFU_ORTHOLOGUE AFUA_3G14730)-RELATED"/>
    <property type="match status" value="1"/>
</dbReference>
<accession>A0A835M970</accession>
<dbReference type="GO" id="GO:0016746">
    <property type="term" value="F:acyltransferase activity"/>
    <property type="evidence" value="ECO:0007669"/>
    <property type="project" value="UniProtKB-KW"/>
</dbReference>
<keyword evidence="5" id="KW-1185">Reference proteome</keyword>
<keyword evidence="3" id="KW-0012">Acyltransferase</keyword>
<dbReference type="Proteomes" id="UP000631114">
    <property type="component" value="Unassembled WGS sequence"/>
</dbReference>
<proteinExistence type="inferred from homology"/>
<dbReference type="EMBL" id="JADFTS010000003">
    <property type="protein sequence ID" value="KAF9615296.1"/>
    <property type="molecule type" value="Genomic_DNA"/>
</dbReference>
<dbReference type="AlphaFoldDB" id="A0A835M970"/>
<sequence length="445" mass="49254">MAPAELGKEEGVAKVKVINKTNVVPNKQLGKKECHLVTFDLPYVTFYYNQKLLLYKGADFEDAVAKLKEGLGVVLEEFYPLAGKLGKDEEGVLMVEYEDENAGVEVAEAVADDVDIAELAKEDASSILQQIIPCTNVMNLEGLHRPLLAVQITKLKDGLAIGCAFNHAILDGNSTWHFMSSWAEICRGSTTISVPPFHDRAKARNTRVKLDLPESAEAHEKSIESNGEAKPAPRLREKIFRFSETAVSKIKSEVNSNITTKTFTTFQSLGVHLWRCVSRARQLKNEDYTVFAVFMDCRKRVDPPMPNSYFGNLIQAVFTVTAAGLLLANPPEFGATMLQNVIESHDAKAINKRSEDWESAPKLFRYSDAGINPVAIGSSPRFRVYDVDFGFGKPEAVRSGSNNKFDGMVYLYQGLGGGKGIDVEITLEAEAMERLEKDKAFLMEV</sequence>
<dbReference type="OrthoDB" id="1862401at2759"/>
<evidence type="ECO:0000313" key="4">
    <source>
        <dbReference type="EMBL" id="KAF9615296.1"/>
    </source>
</evidence>
<evidence type="ECO:0000256" key="1">
    <source>
        <dbReference type="ARBA" id="ARBA00009861"/>
    </source>
</evidence>
<evidence type="ECO:0000313" key="5">
    <source>
        <dbReference type="Proteomes" id="UP000631114"/>
    </source>
</evidence>
<protein>
    <recommendedName>
        <fullName evidence="6">BAHD acyltransferase</fullName>
    </recommendedName>
</protein>
<evidence type="ECO:0000256" key="3">
    <source>
        <dbReference type="ARBA" id="ARBA00023315"/>
    </source>
</evidence>